<keyword evidence="3" id="KW-1185">Reference proteome</keyword>
<gene>
    <name evidence="2" type="ORF">BT96DRAFT_949632</name>
</gene>
<dbReference type="Proteomes" id="UP000799118">
    <property type="component" value="Unassembled WGS sequence"/>
</dbReference>
<feature type="compositionally biased region" description="Low complexity" evidence="1">
    <location>
        <begin position="356"/>
        <end position="368"/>
    </location>
</feature>
<organism evidence="2 3">
    <name type="scientific">Gymnopus androsaceus JB14</name>
    <dbReference type="NCBI Taxonomy" id="1447944"/>
    <lineage>
        <taxon>Eukaryota</taxon>
        <taxon>Fungi</taxon>
        <taxon>Dikarya</taxon>
        <taxon>Basidiomycota</taxon>
        <taxon>Agaricomycotina</taxon>
        <taxon>Agaricomycetes</taxon>
        <taxon>Agaricomycetidae</taxon>
        <taxon>Agaricales</taxon>
        <taxon>Marasmiineae</taxon>
        <taxon>Omphalotaceae</taxon>
        <taxon>Gymnopus</taxon>
    </lineage>
</organism>
<evidence type="ECO:0000313" key="2">
    <source>
        <dbReference type="EMBL" id="KAE9385740.1"/>
    </source>
</evidence>
<protein>
    <submittedName>
        <fullName evidence="2">Uncharacterized protein</fullName>
    </submittedName>
</protein>
<feature type="non-terminal residue" evidence="2">
    <location>
        <position position="985"/>
    </location>
</feature>
<accession>A0A6A4GK16</accession>
<evidence type="ECO:0000256" key="1">
    <source>
        <dbReference type="SAM" id="MobiDB-lite"/>
    </source>
</evidence>
<evidence type="ECO:0000313" key="3">
    <source>
        <dbReference type="Proteomes" id="UP000799118"/>
    </source>
</evidence>
<feature type="region of interest" description="Disordered" evidence="1">
    <location>
        <begin position="336"/>
        <end position="368"/>
    </location>
</feature>
<feature type="region of interest" description="Disordered" evidence="1">
    <location>
        <begin position="242"/>
        <end position="275"/>
    </location>
</feature>
<feature type="region of interest" description="Disordered" evidence="1">
    <location>
        <begin position="174"/>
        <end position="208"/>
    </location>
</feature>
<sequence>MGTVRTSSLEDGESSAGYEERWIENVETTTSGRRTYRSWRAADLNAGTPPSAAALTAPSLPDAGSSITYSFSPSKRVFDMGPALPLVLVEKECVAYKSIPAYLQYNPDWASLVDRRIDVPCWLPHCIAKYKYKYQIEQIVGERAKSGTTFLIRAVSKGILSIRTEIRGKYTPLRPSQDYIANRPGSTCRRRTPSPPTPTEEQDPYRKHAWRSAARQLRLLVRTVPMDRLLKSFIHDEAAESDDEELDFDGYSDGETNFTDWRTGERSRQQAGSVALRPADYEDPVLAIANRWLQEKAADVPRRSPSPVPVRLRQKGPLRLTMDDFLVNDPALTIDPQLISPSSPSAAPTTPPPPSRTSVPPSAQSSAPVLPPAVEAYLSSQTQVHALIEAERVIKGWEVLEQYHKGHLETGPASQQLELLHRNDALDVEWAAVFKQIMETEPGDSNEAELIQQLISACRAAFPRHADSNAGNLLPAPDDRITKGWGILHQFFHTRLNLHNALEALKSLNSNDTLDAHWAELWKRIALISIGEGINDEQEIKAVKALLDGHDPVYDSAISSDDELYAWYILTHCLLEWRDPAHARKELDKLSVGQKWIDIVDDYTDAQLDWEQKDLLNYFNLTLRQSELWDKYGVYHVRCFVGRETSIIECITKDVAAGVAPRSLRGAFPSFRDGGLYVRATSLSPRNYPLAMYLALIKGFIYPQKQQYAFFRDTTKDGLRVEEKLLAKKKHPVPVFSQRSKIPIPVHKRIVGWNSNAAYKQQVFQPGTWAIPKKGRYAGDVGIIIEDKLGRLSFDRAMECFMGFLPRINVGTVSRKKLKTVREATSSETATDSSFTAGGYSIPKGAESIKRKRALHSRPPKVPIGLTPIPLFAQRNNLKFSIASCFYCEEPQTCEHEGKEYKLNGQSIINGLAVAVVKFSDLTVAKTISDNDFLHFVETQGAQSFAGEFMQSRVPLPTSWSFSSLERVVVSSSFAISGDLTNEVA</sequence>
<proteinExistence type="predicted"/>
<feature type="compositionally biased region" description="Acidic residues" evidence="1">
    <location>
        <begin position="242"/>
        <end position="252"/>
    </location>
</feature>
<dbReference type="AlphaFoldDB" id="A0A6A4GK16"/>
<reference evidence="2" key="1">
    <citation type="journal article" date="2019" name="Environ. Microbiol.">
        <title>Fungal ecological strategies reflected in gene transcription - a case study of two litter decomposers.</title>
        <authorList>
            <person name="Barbi F."/>
            <person name="Kohler A."/>
            <person name="Barry K."/>
            <person name="Baskaran P."/>
            <person name="Daum C."/>
            <person name="Fauchery L."/>
            <person name="Ihrmark K."/>
            <person name="Kuo A."/>
            <person name="LaButti K."/>
            <person name="Lipzen A."/>
            <person name="Morin E."/>
            <person name="Grigoriev I.V."/>
            <person name="Henrissat B."/>
            <person name="Lindahl B."/>
            <person name="Martin F."/>
        </authorList>
    </citation>
    <scope>NUCLEOTIDE SEQUENCE</scope>
    <source>
        <strain evidence="2">JB14</strain>
    </source>
</reference>
<dbReference type="EMBL" id="ML769950">
    <property type="protein sequence ID" value="KAE9385740.1"/>
    <property type="molecule type" value="Genomic_DNA"/>
</dbReference>
<name>A0A6A4GK16_9AGAR</name>